<keyword evidence="2" id="KW-0808">Transferase</keyword>
<dbReference type="RefSeq" id="WP_023008827.1">
    <property type="nucleotide sequence ID" value="NZ_QNSA01000012.1"/>
</dbReference>
<evidence type="ECO:0000313" key="4">
    <source>
        <dbReference type="Proteomes" id="UP000253065"/>
    </source>
</evidence>
<dbReference type="Gene3D" id="2.160.10.10">
    <property type="entry name" value="Hexapeptide repeat proteins"/>
    <property type="match status" value="1"/>
</dbReference>
<dbReference type="AlphaFoldDB" id="A0A368UR80"/>
<evidence type="ECO:0000313" key="3">
    <source>
        <dbReference type="Proteomes" id="UP000252795"/>
    </source>
</evidence>
<dbReference type="Proteomes" id="UP000252795">
    <property type="component" value="Unassembled WGS sequence"/>
</dbReference>
<evidence type="ECO:0000313" key="2">
    <source>
        <dbReference type="EMBL" id="RCW31282.1"/>
    </source>
</evidence>
<dbReference type="PANTHER" id="PTHR13061">
    <property type="entry name" value="DYNACTIN SUBUNIT P25"/>
    <property type="match status" value="1"/>
</dbReference>
<dbReference type="Proteomes" id="UP000253065">
    <property type="component" value="Unassembled WGS sequence"/>
</dbReference>
<evidence type="ECO:0000313" key="1">
    <source>
        <dbReference type="EMBL" id="RBP69638.1"/>
    </source>
</evidence>
<dbReference type="SUPFAM" id="SSF51161">
    <property type="entry name" value="Trimeric LpxA-like enzymes"/>
    <property type="match status" value="1"/>
</dbReference>
<dbReference type="CDD" id="cd04645">
    <property type="entry name" value="LbH_gamma_CA_like"/>
    <property type="match status" value="1"/>
</dbReference>
<dbReference type="InterPro" id="IPR011004">
    <property type="entry name" value="Trimer_LpxA-like_sf"/>
</dbReference>
<dbReference type="Pfam" id="PF00132">
    <property type="entry name" value="Hexapep"/>
    <property type="match status" value="1"/>
</dbReference>
<organism evidence="2 3">
    <name type="scientific">Marinobacter nauticus</name>
    <name type="common">Marinobacter hydrocarbonoclasticus</name>
    <name type="synonym">Marinobacter aquaeolei</name>
    <dbReference type="NCBI Taxonomy" id="2743"/>
    <lineage>
        <taxon>Bacteria</taxon>
        <taxon>Pseudomonadati</taxon>
        <taxon>Pseudomonadota</taxon>
        <taxon>Gammaproteobacteria</taxon>
        <taxon>Pseudomonadales</taxon>
        <taxon>Marinobacteraceae</taxon>
        <taxon>Marinobacter</taxon>
    </lineage>
</organism>
<gene>
    <name evidence="2" type="ORF">DET51_11281</name>
    <name evidence="1" type="ORF">DET64_11281</name>
</gene>
<dbReference type="PANTHER" id="PTHR13061:SF29">
    <property type="entry name" value="GAMMA CARBONIC ANHYDRASE-LIKE 1, MITOCHONDRIAL-RELATED"/>
    <property type="match status" value="1"/>
</dbReference>
<keyword evidence="4" id="KW-1185">Reference proteome</keyword>
<dbReference type="EMBL" id="QNSA01000012">
    <property type="protein sequence ID" value="RBP69638.1"/>
    <property type="molecule type" value="Genomic_DNA"/>
</dbReference>
<dbReference type="InterPro" id="IPR050484">
    <property type="entry name" value="Transf_Hexapept/Carb_Anhydrase"/>
</dbReference>
<dbReference type="InterPro" id="IPR047324">
    <property type="entry name" value="LbH_gamma_CA-like"/>
</dbReference>
<protein>
    <submittedName>
        <fullName evidence="2">Carbonic anhydrase/acetyltransferase-like protein (Isoleucine patch superfamily)</fullName>
    </submittedName>
</protein>
<reference evidence="2 3" key="1">
    <citation type="submission" date="2018-07" db="EMBL/GenBank/DDBJ databases">
        <title>Freshwater and sediment microbial communities from various areas in North America, analyzing microbe dynamics in response to fracking.</title>
        <authorList>
            <person name="Lamendella R."/>
        </authorList>
    </citation>
    <scope>NUCLEOTIDE SEQUENCE [LARGE SCALE GENOMIC DNA]</scope>
    <source>
        <strain evidence="2 3">114E</strain>
        <strain evidence="1 4">114E_o</strain>
    </source>
</reference>
<dbReference type="GO" id="GO:0016740">
    <property type="term" value="F:transferase activity"/>
    <property type="evidence" value="ECO:0007669"/>
    <property type="project" value="UniProtKB-KW"/>
</dbReference>
<name>A0A368UR80_MARNT</name>
<dbReference type="EMBL" id="QPJB01000012">
    <property type="protein sequence ID" value="RCW31282.1"/>
    <property type="molecule type" value="Genomic_DNA"/>
</dbReference>
<accession>A0A368UR80</accession>
<proteinExistence type="predicted"/>
<sequence length="178" mass="19298">MYYELEDKRPQVVGDGQFVAENAVIIGNVRLLEKSSVWFNVVIRGDNECITVGPESNVQDGSVLHTDPGLPLTIGRGVTVGHKVMLHGCDIGDYSLIGINAVVLNGAKIGKHCLIGANTLIPEGMEVPDGSMVVGSPGKIKRELNDNQKKMLEMSAAHYVQNATRYLEKLKACDPEQK</sequence>
<comment type="caution">
    <text evidence="2">The sequence shown here is derived from an EMBL/GenBank/DDBJ whole genome shotgun (WGS) entry which is preliminary data.</text>
</comment>
<dbReference type="InterPro" id="IPR001451">
    <property type="entry name" value="Hexapep"/>
</dbReference>